<dbReference type="InterPro" id="IPR036291">
    <property type="entry name" value="NAD(P)-bd_dom_sf"/>
</dbReference>
<accession>G8Y093</accession>
<dbReference type="Proteomes" id="UP000005222">
    <property type="component" value="Chromosome N"/>
</dbReference>
<keyword evidence="5" id="KW-1185">Reference proteome</keyword>
<dbReference type="SUPFAM" id="SSF51735">
    <property type="entry name" value="NAD(P)-binding Rossmann-fold domains"/>
    <property type="match status" value="1"/>
</dbReference>
<evidence type="ECO:0000256" key="2">
    <source>
        <dbReference type="ARBA" id="ARBA00023002"/>
    </source>
</evidence>
<evidence type="ECO:0000256" key="1">
    <source>
        <dbReference type="ARBA" id="ARBA00006484"/>
    </source>
</evidence>
<proteinExistence type="inferred from homology"/>
<dbReference type="STRING" id="559304.G8Y093"/>
<evidence type="ECO:0000256" key="3">
    <source>
        <dbReference type="RuleBase" id="RU000363"/>
    </source>
</evidence>
<keyword evidence="2" id="KW-0560">Oxidoreductase</keyword>
<evidence type="ECO:0000313" key="5">
    <source>
        <dbReference type="Proteomes" id="UP000005222"/>
    </source>
</evidence>
<dbReference type="OrthoDB" id="1933717at2759"/>
<dbReference type="OMA" id="WDVDILL"/>
<gene>
    <name evidence="4" type="primary">Piso0_005902</name>
    <name evidence="4" type="ORF">GNLVRS01_PISO0N25071g</name>
</gene>
<dbReference type="InterPro" id="IPR051911">
    <property type="entry name" value="SDR_oxidoreductase"/>
</dbReference>
<dbReference type="PANTHER" id="PTHR43976:SF16">
    <property type="entry name" value="SHORT-CHAIN DEHYDROGENASE_REDUCTASE FAMILY PROTEIN"/>
    <property type="match status" value="1"/>
</dbReference>
<dbReference type="HOGENOM" id="CLU_010194_2_9_1"/>
<dbReference type="AlphaFoldDB" id="G8Y093"/>
<evidence type="ECO:0000313" key="4">
    <source>
        <dbReference type="EMBL" id="CCE87352.1"/>
    </source>
</evidence>
<dbReference type="InParanoid" id="G8Y093"/>
<dbReference type="EMBL" id="FO082046">
    <property type="protein sequence ID" value="CCE87352.1"/>
    <property type="molecule type" value="Genomic_DNA"/>
</dbReference>
<dbReference type="CDD" id="cd05374">
    <property type="entry name" value="17beta-HSD-like_SDR_c"/>
    <property type="match status" value="1"/>
</dbReference>
<dbReference type="PANTHER" id="PTHR43976">
    <property type="entry name" value="SHORT CHAIN DEHYDROGENASE"/>
    <property type="match status" value="1"/>
</dbReference>
<dbReference type="eggNOG" id="KOG1209">
    <property type="taxonomic scope" value="Eukaryota"/>
</dbReference>
<dbReference type="Pfam" id="PF00106">
    <property type="entry name" value="adh_short"/>
    <property type="match status" value="1"/>
</dbReference>
<name>G8Y093_PICSO</name>
<dbReference type="InterPro" id="IPR002347">
    <property type="entry name" value="SDR_fam"/>
</dbReference>
<reference evidence="4 5" key="1">
    <citation type="journal article" date="2012" name="G3 (Bethesda)">
        <title>Pichia sorbitophila, an interspecies yeast hybrid reveals early steps of genome resolution following polyploidization.</title>
        <authorList>
            <person name="Leh Louis V."/>
            <person name="Despons L."/>
            <person name="Friedrich A."/>
            <person name="Martin T."/>
            <person name="Durrens P."/>
            <person name="Casaregola S."/>
            <person name="Neuveglise C."/>
            <person name="Fairhead C."/>
            <person name="Marck C."/>
            <person name="Cruz J.A."/>
            <person name="Straub M.L."/>
            <person name="Kugler V."/>
            <person name="Sacerdot C."/>
            <person name="Uzunov Z."/>
            <person name="Thierry A."/>
            <person name="Weiss S."/>
            <person name="Bleykasten C."/>
            <person name="De Montigny J."/>
            <person name="Jacques N."/>
            <person name="Jung P."/>
            <person name="Lemaire M."/>
            <person name="Mallet S."/>
            <person name="Morel G."/>
            <person name="Richard G.F."/>
            <person name="Sarkar A."/>
            <person name="Savel G."/>
            <person name="Schacherer J."/>
            <person name="Seret M.L."/>
            <person name="Talla E."/>
            <person name="Samson G."/>
            <person name="Jubin C."/>
            <person name="Poulain J."/>
            <person name="Vacherie B."/>
            <person name="Barbe V."/>
            <person name="Pelletier E."/>
            <person name="Sherman D.J."/>
            <person name="Westhof E."/>
            <person name="Weissenbach J."/>
            <person name="Baret P.V."/>
            <person name="Wincker P."/>
            <person name="Gaillardin C."/>
            <person name="Dujon B."/>
            <person name="Souciet J.L."/>
        </authorList>
    </citation>
    <scope>NUCLEOTIDE SEQUENCE [LARGE SCALE GENOMIC DNA]</scope>
    <source>
        <strain evidence="5">ATCC MYA-4447 / BCRC 22081 / CBS 7064 / NBRC 10061 / NRRL Y-12695</strain>
    </source>
</reference>
<dbReference type="PRINTS" id="PR00080">
    <property type="entry name" value="SDRFAMILY"/>
</dbReference>
<organism evidence="4 5">
    <name type="scientific">Pichia sorbitophila (strain ATCC MYA-4447 / BCRC 22081 / CBS 7064 / NBRC 10061 / NRRL Y-12695)</name>
    <name type="common">Hybrid yeast</name>
    <dbReference type="NCBI Taxonomy" id="559304"/>
    <lineage>
        <taxon>Eukaryota</taxon>
        <taxon>Fungi</taxon>
        <taxon>Dikarya</taxon>
        <taxon>Ascomycota</taxon>
        <taxon>Saccharomycotina</taxon>
        <taxon>Pichiomycetes</taxon>
        <taxon>Debaryomycetaceae</taxon>
        <taxon>Millerozyma</taxon>
    </lineage>
</organism>
<comment type="similarity">
    <text evidence="1 3">Belongs to the short-chain dehydrogenases/reductases (SDR) family.</text>
</comment>
<dbReference type="Gene3D" id="3.40.50.720">
    <property type="entry name" value="NAD(P)-binding Rossmann-like Domain"/>
    <property type="match status" value="1"/>
</dbReference>
<sequence length="284" mass="31193">MVLWFITGASSGIGKAIAEAALKNGDRVIASSRNSSKLTDLKGKGAITVDFDINLSQDKLSDSIGDLIENHGPIDVVVNNAGYAQFGSIEEAGVELLEKQFQTNVYGPVKVSNAILPHFRAKKSGIILNIGSRAAYDTIPFVGLYDSSKAALQNLSVTLDKEISKFNLRSILIEPGLFRTKFLSSLNESDLVFPAKFEDYESERISLERAFKEFDSKQPGDPEKLANILIDLVHQKGIFKGKEIPSIVTFGADSIDSIKEYSQFNLKRIEETKELILSTQGDWA</sequence>
<protein>
    <submittedName>
        <fullName evidence="4">Piso0_005902 protein</fullName>
    </submittedName>
</protein>
<dbReference type="GO" id="GO:0016491">
    <property type="term" value="F:oxidoreductase activity"/>
    <property type="evidence" value="ECO:0007669"/>
    <property type="project" value="UniProtKB-KW"/>
</dbReference>
<dbReference type="PRINTS" id="PR00081">
    <property type="entry name" value="GDHRDH"/>
</dbReference>